<accession>A0AAV0EZN9</accession>
<comment type="caution">
    <text evidence="2">The sequence shown here is derived from an EMBL/GenBank/DDBJ whole genome shotgun (WGS) entry which is preliminary data.</text>
</comment>
<evidence type="ECO:0000256" key="1">
    <source>
        <dbReference type="SAM" id="MobiDB-lite"/>
    </source>
</evidence>
<keyword evidence="3" id="KW-1185">Reference proteome</keyword>
<proteinExistence type="predicted"/>
<feature type="compositionally biased region" description="Gly residues" evidence="1">
    <location>
        <begin position="1"/>
        <end position="17"/>
    </location>
</feature>
<organism evidence="2 3">
    <name type="scientific">Cuscuta epithymum</name>
    <dbReference type="NCBI Taxonomy" id="186058"/>
    <lineage>
        <taxon>Eukaryota</taxon>
        <taxon>Viridiplantae</taxon>
        <taxon>Streptophyta</taxon>
        <taxon>Embryophyta</taxon>
        <taxon>Tracheophyta</taxon>
        <taxon>Spermatophyta</taxon>
        <taxon>Magnoliopsida</taxon>
        <taxon>eudicotyledons</taxon>
        <taxon>Gunneridae</taxon>
        <taxon>Pentapetalae</taxon>
        <taxon>asterids</taxon>
        <taxon>lamiids</taxon>
        <taxon>Solanales</taxon>
        <taxon>Convolvulaceae</taxon>
        <taxon>Cuscuteae</taxon>
        <taxon>Cuscuta</taxon>
        <taxon>Cuscuta subgen. Cuscuta</taxon>
    </lineage>
</organism>
<feature type="region of interest" description="Disordered" evidence="1">
    <location>
        <begin position="1"/>
        <end position="23"/>
    </location>
</feature>
<dbReference type="EMBL" id="CAMAPF010000951">
    <property type="protein sequence ID" value="CAH9128674.1"/>
    <property type="molecule type" value="Genomic_DNA"/>
</dbReference>
<sequence length="166" mass="18999">MVVSSGGRGFRGGGGGHYSSSRSKSDSFVRYAAAGKGFSFGSDFSSKLSSNELESKVFHCEGLIEFYERCKFLHRRGLRNRSCEYPLERLEKDCAEFKSFWGEWWSRELKKDFCERTVSEYQMMVNGLPRDHPAEKLNELVRTTSMIEKYRVLLKEMCGIGIEAAD</sequence>
<name>A0AAV0EZN9_9ASTE</name>
<dbReference type="Proteomes" id="UP001152523">
    <property type="component" value="Unassembled WGS sequence"/>
</dbReference>
<gene>
    <name evidence="2" type="ORF">CEPIT_LOCUS29256</name>
</gene>
<dbReference type="AlphaFoldDB" id="A0AAV0EZN9"/>
<evidence type="ECO:0000313" key="3">
    <source>
        <dbReference type="Proteomes" id="UP001152523"/>
    </source>
</evidence>
<evidence type="ECO:0000313" key="2">
    <source>
        <dbReference type="EMBL" id="CAH9128674.1"/>
    </source>
</evidence>
<protein>
    <submittedName>
        <fullName evidence="2">Uncharacterized protein</fullName>
    </submittedName>
</protein>
<reference evidence="2" key="1">
    <citation type="submission" date="2022-07" db="EMBL/GenBank/DDBJ databases">
        <authorList>
            <person name="Macas J."/>
            <person name="Novak P."/>
            <person name="Neumann P."/>
        </authorList>
    </citation>
    <scope>NUCLEOTIDE SEQUENCE</scope>
</reference>